<dbReference type="OrthoDB" id="7061165at2"/>
<organism evidence="1 2">
    <name type="scientific">Silvibacterium dinghuense</name>
    <dbReference type="NCBI Taxonomy" id="1560006"/>
    <lineage>
        <taxon>Bacteria</taxon>
        <taxon>Pseudomonadati</taxon>
        <taxon>Acidobacteriota</taxon>
        <taxon>Terriglobia</taxon>
        <taxon>Terriglobales</taxon>
        <taxon>Acidobacteriaceae</taxon>
        <taxon>Silvibacterium</taxon>
    </lineage>
</organism>
<dbReference type="RefSeq" id="WP_129207052.1">
    <property type="nucleotide sequence ID" value="NZ_BMGU01000001.1"/>
</dbReference>
<dbReference type="EMBL" id="SDMK01000001">
    <property type="protein sequence ID" value="RXS97273.1"/>
    <property type="molecule type" value="Genomic_DNA"/>
</dbReference>
<accession>A0A4Q1SIP1</accession>
<proteinExistence type="predicted"/>
<keyword evidence="2" id="KW-1185">Reference proteome</keyword>
<evidence type="ECO:0000313" key="2">
    <source>
        <dbReference type="Proteomes" id="UP000290253"/>
    </source>
</evidence>
<dbReference type="Proteomes" id="UP000290253">
    <property type="component" value="Unassembled WGS sequence"/>
</dbReference>
<comment type="caution">
    <text evidence="1">The sequence shown here is derived from an EMBL/GenBank/DDBJ whole genome shotgun (WGS) entry which is preliminary data.</text>
</comment>
<sequence length="175" mass="19629">MIPEQHALRQLFHQVVSGCYSEHLGIHDLEVTSYVADLLTEFCAADKLYPIHDAEGHPIRDVNGMLAASDPVHGTADSFDAERRVRKHIGDFALFSTGMFPEAAQRARFTGDAGLLDMVRIGKESYSIVSQFNLFEYQNEAAFFGRLAEDFETYMYGLTKVRGELDRLGAPVHLM</sequence>
<dbReference type="AlphaFoldDB" id="A0A4Q1SIP1"/>
<reference evidence="1 2" key="1">
    <citation type="journal article" date="2016" name="Int. J. Syst. Evol. Microbiol.">
        <title>Acidipila dinghuensis sp. nov., an acidobacterium isolated from forest soil.</title>
        <authorList>
            <person name="Jiang Y.W."/>
            <person name="Wang J."/>
            <person name="Chen M.H."/>
            <person name="Lv Y.Y."/>
            <person name="Qiu L.H."/>
        </authorList>
    </citation>
    <scope>NUCLEOTIDE SEQUENCE [LARGE SCALE GENOMIC DNA]</scope>
    <source>
        <strain evidence="1 2">DHOF10</strain>
    </source>
</reference>
<name>A0A4Q1SIP1_9BACT</name>
<gene>
    <name evidence="1" type="ORF">ESZ00_05005</name>
</gene>
<evidence type="ECO:0000313" key="1">
    <source>
        <dbReference type="EMBL" id="RXS97273.1"/>
    </source>
</evidence>
<protein>
    <submittedName>
        <fullName evidence="1">Uncharacterized protein</fullName>
    </submittedName>
</protein>